<proteinExistence type="predicted"/>
<evidence type="ECO:0000256" key="4">
    <source>
        <dbReference type="PIRSR" id="PIRSR606689-2"/>
    </source>
</evidence>
<dbReference type="InterPro" id="IPR027417">
    <property type="entry name" value="P-loop_NTPase"/>
</dbReference>
<evidence type="ECO:0000256" key="1">
    <source>
        <dbReference type="ARBA" id="ARBA00022741"/>
    </source>
</evidence>
<organism evidence="6 7">
    <name type="scientific">Takifugu flavidus</name>
    <name type="common">sansaifugu</name>
    <dbReference type="NCBI Taxonomy" id="433684"/>
    <lineage>
        <taxon>Eukaryota</taxon>
        <taxon>Metazoa</taxon>
        <taxon>Chordata</taxon>
        <taxon>Craniata</taxon>
        <taxon>Vertebrata</taxon>
        <taxon>Euteleostomi</taxon>
        <taxon>Actinopterygii</taxon>
        <taxon>Neopterygii</taxon>
        <taxon>Teleostei</taxon>
        <taxon>Neoteleostei</taxon>
        <taxon>Acanthomorphata</taxon>
        <taxon>Eupercaria</taxon>
        <taxon>Tetraodontiformes</taxon>
        <taxon>Tetradontoidea</taxon>
        <taxon>Tetraodontidae</taxon>
        <taxon>Takifugu</taxon>
    </lineage>
</organism>
<keyword evidence="7" id="KW-1185">Reference proteome</keyword>
<keyword evidence="4" id="KW-0479">Metal-binding</keyword>
<feature type="compositionally biased region" description="Basic and acidic residues" evidence="5">
    <location>
        <begin position="242"/>
        <end position="282"/>
    </location>
</feature>
<keyword evidence="4" id="KW-0460">Magnesium</keyword>
<dbReference type="PANTHER" id="PTHR46090:SF1">
    <property type="entry name" value="ADP-RIBOSYLATION FACTOR-LIKE PROTEIN 13A"/>
    <property type="match status" value="1"/>
</dbReference>
<dbReference type="EMBL" id="RHFK02000016">
    <property type="protein sequence ID" value="TWW63311.1"/>
    <property type="molecule type" value="Genomic_DNA"/>
</dbReference>
<reference evidence="6 7" key="1">
    <citation type="submission" date="2019-04" db="EMBL/GenBank/DDBJ databases">
        <title>Chromosome genome assembly for Takifugu flavidus.</title>
        <authorList>
            <person name="Xiao S."/>
        </authorList>
    </citation>
    <scope>NUCLEOTIDE SEQUENCE [LARGE SCALE GENOMIC DNA]</scope>
    <source>
        <strain evidence="6">HTHZ2018</strain>
        <tissue evidence="6">Muscle</tissue>
    </source>
</reference>
<feature type="binding site" evidence="4">
    <location>
        <position position="32"/>
    </location>
    <ligand>
        <name>Mg(2+)</name>
        <dbReference type="ChEBI" id="CHEBI:18420"/>
    </ligand>
</feature>
<evidence type="ECO:0000313" key="7">
    <source>
        <dbReference type="Proteomes" id="UP000324091"/>
    </source>
</evidence>
<dbReference type="InterPro" id="IPR051995">
    <property type="entry name" value="Ciliary_GTPase"/>
</dbReference>
<dbReference type="InterPro" id="IPR006689">
    <property type="entry name" value="Small_GTPase_ARF/SAR"/>
</dbReference>
<evidence type="ECO:0000256" key="3">
    <source>
        <dbReference type="PIRSR" id="PIRSR606689-1"/>
    </source>
</evidence>
<keyword evidence="2 3" id="KW-0342">GTP-binding</keyword>
<dbReference type="PROSITE" id="PS51417">
    <property type="entry name" value="ARF"/>
    <property type="match status" value="1"/>
</dbReference>
<dbReference type="GO" id="GO:0046872">
    <property type="term" value="F:metal ion binding"/>
    <property type="evidence" value="ECO:0007669"/>
    <property type="project" value="UniProtKB-KW"/>
</dbReference>
<accession>A0A5C6NA52</accession>
<feature type="binding site" evidence="3">
    <location>
        <begin position="124"/>
        <end position="127"/>
    </location>
    <ligand>
        <name>GTP</name>
        <dbReference type="ChEBI" id="CHEBI:37565"/>
    </ligand>
</feature>
<feature type="region of interest" description="Disordered" evidence="5">
    <location>
        <begin position="237"/>
        <end position="282"/>
    </location>
</feature>
<dbReference type="PANTHER" id="PTHR46090">
    <property type="entry name" value="ADP-RIBOSYLATION FACTOR-LIKE PROTEIN 13B"/>
    <property type="match status" value="1"/>
</dbReference>
<name>A0A5C6NA52_9TELE</name>
<dbReference type="Pfam" id="PF00025">
    <property type="entry name" value="Arf"/>
    <property type="match status" value="1"/>
</dbReference>
<sequence>MGNCCRWLNKCKKTREREVFLLMLGATNSGKTSVLQRMIDNAQNVMYLDEFTLVEMVMENFQVTILKPSSQETTTWSEFYAIAHSVMFVVDSADLSRMKETKKTLKKVISHPFIAGKPILMIANKQDKKETLNKAEVVEELHLEGLVNKYESPCNIIAYSALPAYIEIANKMMKDGQEWLFNVLDLNYEFIEYRVLKDLATQAAQRELFKRGRLLVQIHERLIKMCEMFESEFIPEEEHDGEELRSSERLAFDRGDELKAESRPEKNISAKPEYKEEPRYGEVLQKVEDISGLIPEEEPDTEEPQSPLWVLESVSSEDEENRGDFITDHQELQENIRTKPDGCKEERGGER</sequence>
<dbReference type="SUPFAM" id="SSF52540">
    <property type="entry name" value="P-loop containing nucleoside triphosphate hydrolases"/>
    <property type="match status" value="1"/>
</dbReference>
<protein>
    <submittedName>
        <fullName evidence="6">ADP-ribosylation factor-like protein 13B</fullName>
    </submittedName>
</protein>
<feature type="region of interest" description="Disordered" evidence="5">
    <location>
        <begin position="314"/>
        <end position="351"/>
    </location>
</feature>
<evidence type="ECO:0000256" key="2">
    <source>
        <dbReference type="ARBA" id="ARBA00023134"/>
    </source>
</evidence>
<dbReference type="AlphaFoldDB" id="A0A5C6NA52"/>
<dbReference type="Proteomes" id="UP000324091">
    <property type="component" value="Chromosome 3"/>
</dbReference>
<feature type="compositionally biased region" description="Basic and acidic residues" evidence="5">
    <location>
        <begin position="322"/>
        <end position="351"/>
    </location>
</feature>
<dbReference type="PRINTS" id="PR00328">
    <property type="entry name" value="SAR1GTPBP"/>
</dbReference>
<dbReference type="GO" id="GO:0097730">
    <property type="term" value="C:non-motile cilium"/>
    <property type="evidence" value="ECO:0007669"/>
    <property type="project" value="TreeGrafter"/>
</dbReference>
<feature type="binding site" evidence="3">
    <location>
        <begin position="25"/>
        <end position="32"/>
    </location>
    <ligand>
        <name>GTP</name>
        <dbReference type="ChEBI" id="CHEBI:37565"/>
    </ligand>
</feature>
<keyword evidence="1 3" id="KW-0547">Nucleotide-binding</keyword>
<dbReference type="Gene3D" id="3.40.50.300">
    <property type="entry name" value="P-loop containing nucleotide triphosphate hydrolases"/>
    <property type="match status" value="1"/>
</dbReference>
<dbReference type="GO" id="GO:0060170">
    <property type="term" value="C:ciliary membrane"/>
    <property type="evidence" value="ECO:0007669"/>
    <property type="project" value="TreeGrafter"/>
</dbReference>
<dbReference type="GO" id="GO:0097500">
    <property type="term" value="P:receptor localization to non-motile cilium"/>
    <property type="evidence" value="ECO:0007669"/>
    <property type="project" value="TreeGrafter"/>
</dbReference>
<dbReference type="GO" id="GO:1905515">
    <property type="term" value="P:non-motile cilium assembly"/>
    <property type="evidence" value="ECO:0007669"/>
    <property type="project" value="TreeGrafter"/>
</dbReference>
<dbReference type="GO" id="GO:0031514">
    <property type="term" value="C:motile cilium"/>
    <property type="evidence" value="ECO:0007669"/>
    <property type="project" value="TreeGrafter"/>
</dbReference>
<dbReference type="SMART" id="SM00177">
    <property type="entry name" value="ARF"/>
    <property type="match status" value="1"/>
</dbReference>
<dbReference type="GO" id="GO:0005525">
    <property type="term" value="F:GTP binding"/>
    <property type="evidence" value="ECO:0007669"/>
    <property type="project" value="UniProtKB-KW"/>
</dbReference>
<gene>
    <name evidence="6" type="ORF">D4764_03G0003190</name>
</gene>
<evidence type="ECO:0000256" key="5">
    <source>
        <dbReference type="SAM" id="MobiDB-lite"/>
    </source>
</evidence>
<evidence type="ECO:0000313" key="6">
    <source>
        <dbReference type="EMBL" id="TWW63311.1"/>
    </source>
</evidence>
<comment type="caution">
    <text evidence="6">The sequence shown here is derived from an EMBL/GenBank/DDBJ whole genome shotgun (WGS) entry which is preliminary data.</text>
</comment>
<dbReference type="GO" id="GO:0003924">
    <property type="term" value="F:GTPase activity"/>
    <property type="evidence" value="ECO:0007669"/>
    <property type="project" value="InterPro"/>
</dbReference>